<reference evidence="2" key="1">
    <citation type="submission" date="2023-03" db="EMBL/GenBank/DDBJ databases">
        <authorList>
            <person name="Steffen K."/>
            <person name="Cardenas P."/>
        </authorList>
    </citation>
    <scope>NUCLEOTIDE SEQUENCE</scope>
</reference>
<accession>A0AA35TDF2</accession>
<evidence type="ECO:0000313" key="3">
    <source>
        <dbReference type="Proteomes" id="UP001174909"/>
    </source>
</evidence>
<gene>
    <name evidence="2" type="ORF">GBAR_LOCUS25383</name>
</gene>
<protein>
    <submittedName>
        <fullName evidence="2">Probable tubulin polyglutamylase ttll-15</fullName>
    </submittedName>
</protein>
<dbReference type="Pfam" id="PF03133">
    <property type="entry name" value="TTL"/>
    <property type="match status" value="1"/>
</dbReference>
<dbReference type="EMBL" id="CASHTH010003511">
    <property type="protein sequence ID" value="CAI8045914.1"/>
    <property type="molecule type" value="Genomic_DNA"/>
</dbReference>
<keyword evidence="1" id="KW-0812">Transmembrane</keyword>
<proteinExistence type="predicted"/>
<dbReference type="PANTHER" id="PTHR47113">
    <property type="entry name" value="LD09343P"/>
    <property type="match status" value="1"/>
</dbReference>
<dbReference type="PANTHER" id="PTHR47113:SF1">
    <property type="entry name" value="LD09343P"/>
    <property type="match status" value="1"/>
</dbReference>
<keyword evidence="3" id="KW-1185">Reference proteome</keyword>
<keyword evidence="1" id="KW-1133">Transmembrane helix</keyword>
<dbReference type="Gene3D" id="3.30.470.20">
    <property type="entry name" value="ATP-grasp fold, B domain"/>
    <property type="match status" value="1"/>
</dbReference>
<evidence type="ECO:0000313" key="2">
    <source>
        <dbReference type="EMBL" id="CAI8045914.1"/>
    </source>
</evidence>
<feature type="transmembrane region" description="Helical" evidence="1">
    <location>
        <begin position="21"/>
        <end position="41"/>
    </location>
</feature>
<organism evidence="2 3">
    <name type="scientific">Geodia barretti</name>
    <name type="common">Barrett's horny sponge</name>
    <dbReference type="NCBI Taxonomy" id="519541"/>
    <lineage>
        <taxon>Eukaryota</taxon>
        <taxon>Metazoa</taxon>
        <taxon>Porifera</taxon>
        <taxon>Demospongiae</taxon>
        <taxon>Heteroscleromorpha</taxon>
        <taxon>Tetractinellida</taxon>
        <taxon>Astrophorina</taxon>
        <taxon>Geodiidae</taxon>
        <taxon>Geodia</taxon>
    </lineage>
</organism>
<evidence type="ECO:0000256" key="1">
    <source>
        <dbReference type="SAM" id="Phobius"/>
    </source>
</evidence>
<dbReference type="AlphaFoldDB" id="A0AA35TDF2"/>
<dbReference type="SUPFAM" id="SSF56059">
    <property type="entry name" value="Glutathione synthetase ATP-binding domain-like"/>
    <property type="match status" value="1"/>
</dbReference>
<sequence length="504" mass="57293">MKGHPIYSILSCLLGNRTRRWLLSLVAMAITLSIINGYLLYKSPRQTGTETTEQNGMGTESSHKSPTLWIYHDKDRPLHHVMTVFSRAGYALDGGPGGDWHILWSHKYPFKTLSPSLGASLRPHQRINHYPGTGCFVSKPSLASLPFSYIPKAFRLPQQAQQLREEAAAHPEKLWVQKNNLHRGIKVKPIDKVSFAVDGKFVQEFITNPLLLGGRKFDIGVYTAITSIDPLRVYIYHEELLLRFCSKDYRPFRASDPKQYVVDDEYTPVWEIPSLADLYQNQKLSCKQTLNTALQTLGHDPRRVWDQVNSITTEVLHHCHPNLIKQTKKFSSSPRHFFELVRFDFIIDDQLKVWLMEVNLSPNLSSGHTLGNRFMYEQVLFNLLSLVGAVRRGGPDMQYNGEHESVVLVSDRDTQLPLPQCWNGSCSSCSAAPPATFCQLCPSCQTPELSLVLKEAFLEHVESRNFHRLIPALSLQTPPTATPTDRLMHAWFAGKCKDNARWCN</sequence>
<dbReference type="PROSITE" id="PS51221">
    <property type="entry name" value="TTL"/>
    <property type="match status" value="1"/>
</dbReference>
<comment type="caution">
    <text evidence="2">The sequence shown here is derived from an EMBL/GenBank/DDBJ whole genome shotgun (WGS) entry which is preliminary data.</text>
</comment>
<dbReference type="InterPro" id="IPR004344">
    <property type="entry name" value="TTL/TTLL_fam"/>
</dbReference>
<keyword evidence="1" id="KW-0472">Membrane</keyword>
<dbReference type="Proteomes" id="UP001174909">
    <property type="component" value="Unassembled WGS sequence"/>
</dbReference>
<dbReference type="InterPro" id="IPR053317">
    <property type="entry name" value="Tubulin_polyglutamylase"/>
</dbReference>
<name>A0AA35TDF2_GEOBA</name>